<dbReference type="AlphaFoldDB" id="F3CE76"/>
<evidence type="ECO:0000313" key="2">
    <source>
        <dbReference type="Proteomes" id="UP000005466"/>
    </source>
</evidence>
<organism evidence="1 2">
    <name type="scientific">Pseudomonas savastanoi pv. glycinea str. race 4</name>
    <dbReference type="NCBI Taxonomy" id="875330"/>
    <lineage>
        <taxon>Bacteria</taxon>
        <taxon>Pseudomonadati</taxon>
        <taxon>Pseudomonadota</taxon>
        <taxon>Gammaproteobacteria</taxon>
        <taxon>Pseudomonadales</taxon>
        <taxon>Pseudomonadaceae</taxon>
        <taxon>Pseudomonas</taxon>
    </lineage>
</organism>
<accession>F3CE76</accession>
<protein>
    <submittedName>
        <fullName evidence="1">Uncharacterized protein</fullName>
    </submittedName>
</protein>
<dbReference type="PATRIC" id="fig|875330.6.peg.5113"/>
<dbReference type="EMBL" id="ADWY01001864">
    <property type="protein sequence ID" value="EGH17568.1"/>
    <property type="molecule type" value="Genomic_DNA"/>
</dbReference>
<sequence>QRGITVQVFVEWVSKCAWNPHNRFLADPMLAKQTLITHSCEVRNMLRQRSTQTWFVRQQDDYFHHILLSLPGILISAVRACRNNWPITISTSRDKRKTSHRLPGT</sequence>
<name>F3CE76_PSESG</name>
<reference evidence="1 2" key="1">
    <citation type="journal article" date="2011" name="PLoS Pathog.">
        <title>Dynamic evolution of pathogenicity revealed by sequencing and comparative genomics of 19 Pseudomonas syringae isolates.</title>
        <authorList>
            <person name="Baltrus D.A."/>
            <person name="Nishimura M.T."/>
            <person name="Romanchuk A."/>
            <person name="Chang J.H."/>
            <person name="Mukhtar M.S."/>
            <person name="Cherkis K."/>
            <person name="Roach J."/>
            <person name="Grant S.R."/>
            <person name="Jones C.D."/>
            <person name="Dangl J.L."/>
        </authorList>
    </citation>
    <scope>NUCLEOTIDE SEQUENCE [LARGE SCALE GENOMIC DNA]</scope>
    <source>
        <strain evidence="2">race 4</strain>
    </source>
</reference>
<comment type="caution">
    <text evidence="1">The sequence shown here is derived from an EMBL/GenBank/DDBJ whole genome shotgun (WGS) entry which is preliminary data.</text>
</comment>
<evidence type="ECO:0000313" key="1">
    <source>
        <dbReference type="EMBL" id="EGH17568.1"/>
    </source>
</evidence>
<dbReference type="HOGENOM" id="CLU_2228909_0_0_6"/>
<dbReference type="Proteomes" id="UP000005466">
    <property type="component" value="Unassembled WGS sequence"/>
</dbReference>
<proteinExistence type="predicted"/>
<gene>
    <name evidence="1" type="ORF">Pgy4_31891</name>
</gene>
<feature type="non-terminal residue" evidence="1">
    <location>
        <position position="1"/>
    </location>
</feature>